<dbReference type="GO" id="GO:0016853">
    <property type="term" value="F:isomerase activity"/>
    <property type="evidence" value="ECO:0007669"/>
    <property type="project" value="UniProtKB-UniRule"/>
</dbReference>
<dbReference type="PANTHER" id="PTHR35530:SF1">
    <property type="entry name" value="2-HYDROXYMUCONATE TAUTOMERASE"/>
    <property type="match status" value="1"/>
</dbReference>
<evidence type="ECO:0000256" key="4">
    <source>
        <dbReference type="RuleBase" id="RU362032"/>
    </source>
</evidence>
<keyword evidence="2 4" id="KW-0413">Isomerase</keyword>
<dbReference type="SUPFAM" id="SSF55331">
    <property type="entry name" value="Tautomerase/MIF"/>
    <property type="match status" value="1"/>
</dbReference>
<protein>
    <recommendedName>
        <fullName evidence="4">Tautomerase</fullName>
        <ecNumber evidence="4">5.3.2.-</ecNumber>
    </recommendedName>
</protein>
<dbReference type="InterPro" id="IPR014347">
    <property type="entry name" value="Tautomerase/MIF_sf"/>
</dbReference>
<evidence type="ECO:0000256" key="3">
    <source>
        <dbReference type="PIRSR" id="PIRSR618191-1"/>
    </source>
</evidence>
<evidence type="ECO:0000256" key="1">
    <source>
        <dbReference type="ARBA" id="ARBA00006723"/>
    </source>
</evidence>
<dbReference type="InterPro" id="IPR004370">
    <property type="entry name" value="4-OT-like_dom"/>
</dbReference>
<evidence type="ECO:0000259" key="5">
    <source>
        <dbReference type="Pfam" id="PF01361"/>
    </source>
</evidence>
<dbReference type="InterPro" id="IPR018191">
    <property type="entry name" value="4-OT"/>
</dbReference>
<evidence type="ECO:0000313" key="7">
    <source>
        <dbReference type="Proteomes" id="UP000092952"/>
    </source>
</evidence>
<feature type="active site" description="Proton acceptor; via imino nitrogen" evidence="3">
    <location>
        <position position="2"/>
    </location>
</feature>
<evidence type="ECO:0000256" key="2">
    <source>
        <dbReference type="ARBA" id="ARBA00023235"/>
    </source>
</evidence>
<dbReference type="InParanoid" id="A0A1B1YUK1"/>
<dbReference type="AlphaFoldDB" id="A0A1B1YUK1"/>
<comment type="similarity">
    <text evidence="1 4">Belongs to the 4-oxalocrotonate tautomerase family.</text>
</comment>
<dbReference type="Gene3D" id="3.30.429.10">
    <property type="entry name" value="Macrophage Migration Inhibitory Factor"/>
    <property type="match status" value="1"/>
</dbReference>
<accession>A0A1B1YUK1</accession>
<dbReference type="Proteomes" id="UP000092952">
    <property type="component" value="Chromosome"/>
</dbReference>
<dbReference type="OrthoDB" id="9799841at2"/>
<gene>
    <name evidence="6" type="ORF">PG2T_09685</name>
</gene>
<proteinExistence type="inferred from homology"/>
<keyword evidence="7" id="KW-1185">Reference proteome</keyword>
<dbReference type="EMBL" id="CP014671">
    <property type="protein sequence ID" value="ANX04422.1"/>
    <property type="molecule type" value="Genomic_DNA"/>
</dbReference>
<sequence length="63" mass="6989">MPFLQVNILEGRTEEQKLGLIRELTETVCRVLGSKPEAVRVLINDVPNTNWGIAGKSAKELGR</sequence>
<name>A0A1B1YUK1_9GAMM</name>
<dbReference type="Pfam" id="PF01361">
    <property type="entry name" value="Tautomerase"/>
    <property type="match status" value="1"/>
</dbReference>
<reference evidence="7" key="1">
    <citation type="submission" date="2016-03" db="EMBL/GenBank/DDBJ databases">
        <title>Complete genome sequence of Solimmundus cernigliae, representing a novel lineage of polycyclic aromatic hydrocarbon degraders within the Gammaproteobacteria.</title>
        <authorList>
            <person name="Singleton D.R."/>
            <person name="Dickey A.N."/>
            <person name="Scholl E.H."/>
            <person name="Wright F.A."/>
            <person name="Aitken M.D."/>
        </authorList>
    </citation>
    <scope>NUCLEOTIDE SEQUENCE [LARGE SCALE GENOMIC DNA]</scope>
    <source>
        <strain evidence="7">TR3.2</strain>
    </source>
</reference>
<dbReference type="STRING" id="1810504.PG2T_09685"/>
<dbReference type="RefSeq" id="WP_068804596.1">
    <property type="nucleotide sequence ID" value="NZ_CP014671.1"/>
</dbReference>
<dbReference type="NCBIfam" id="TIGR00013">
    <property type="entry name" value="taut"/>
    <property type="match status" value="1"/>
</dbReference>
<feature type="domain" description="4-oxalocrotonate tautomerase-like" evidence="5">
    <location>
        <begin position="2"/>
        <end position="59"/>
    </location>
</feature>
<evidence type="ECO:0000313" key="6">
    <source>
        <dbReference type="EMBL" id="ANX04422.1"/>
    </source>
</evidence>
<dbReference type="EC" id="5.3.2.-" evidence="4"/>
<organism evidence="6 7">
    <name type="scientific">Immundisolibacter cernigliae</name>
    <dbReference type="NCBI Taxonomy" id="1810504"/>
    <lineage>
        <taxon>Bacteria</taxon>
        <taxon>Pseudomonadati</taxon>
        <taxon>Pseudomonadota</taxon>
        <taxon>Gammaproteobacteria</taxon>
        <taxon>Immundisolibacterales</taxon>
        <taxon>Immundisolibacteraceae</taxon>
        <taxon>Immundisolibacter</taxon>
    </lineage>
</organism>
<dbReference type="KEGG" id="gbi:PG2T_09685"/>
<dbReference type="PANTHER" id="PTHR35530">
    <property type="entry name" value="TAUTOMERASE-RELATED"/>
    <property type="match status" value="1"/>
</dbReference>